<keyword evidence="3" id="KW-1185">Reference proteome</keyword>
<feature type="transmembrane region" description="Helical" evidence="1">
    <location>
        <begin position="24"/>
        <end position="46"/>
    </location>
</feature>
<accession>A0A2D2D160</accession>
<gene>
    <name evidence="2" type="ORF">CQW49_13220</name>
</gene>
<name>A0A2D2D160_METT3</name>
<organism evidence="2 3">
    <name type="scientific">Methylosinus trichosporium (strain ATCC 35070 / NCIMB 11131 / UNIQEM 75 / OB3b)</name>
    <dbReference type="NCBI Taxonomy" id="595536"/>
    <lineage>
        <taxon>Bacteria</taxon>
        <taxon>Pseudomonadati</taxon>
        <taxon>Pseudomonadota</taxon>
        <taxon>Alphaproteobacteria</taxon>
        <taxon>Hyphomicrobiales</taxon>
        <taxon>Methylocystaceae</taxon>
        <taxon>Methylosinus</taxon>
    </lineage>
</organism>
<keyword evidence="1" id="KW-1133">Transmembrane helix</keyword>
<proteinExistence type="predicted"/>
<dbReference type="KEGG" id="mtw:CQW49_13220"/>
<evidence type="ECO:0000256" key="1">
    <source>
        <dbReference type="SAM" id="Phobius"/>
    </source>
</evidence>
<sequence>MELCKALGFGPDYMNAPAFGKVCFALGVFFVSLPFTLAVNHYAPILKEKQRAARRRRVEQDFADHVRERGLILAARHQLPRGRD</sequence>
<evidence type="ECO:0000313" key="2">
    <source>
        <dbReference type="EMBL" id="ATQ68735.1"/>
    </source>
</evidence>
<evidence type="ECO:0000313" key="3">
    <source>
        <dbReference type="Proteomes" id="UP000230709"/>
    </source>
</evidence>
<keyword evidence="1" id="KW-0472">Membrane</keyword>
<reference evidence="3" key="1">
    <citation type="submission" date="2017-10" db="EMBL/GenBank/DDBJ databases">
        <title>Completed PacBio SMRT sequence of Methylosinus trichosporium OB3b reveals presence of a third large plasmid.</title>
        <authorList>
            <person name="Charles T.C."/>
            <person name="Lynch M.D.J."/>
            <person name="Heil J.R."/>
            <person name="Cheng J."/>
        </authorList>
    </citation>
    <scope>NUCLEOTIDE SEQUENCE [LARGE SCALE GENOMIC DNA]</scope>
    <source>
        <strain evidence="3">OB3b</strain>
    </source>
</reference>
<dbReference type="AlphaFoldDB" id="A0A2D2D160"/>
<protein>
    <submittedName>
        <fullName evidence="2">Uncharacterized protein</fullName>
    </submittedName>
</protein>
<dbReference type="Proteomes" id="UP000230709">
    <property type="component" value="Chromosome"/>
</dbReference>
<dbReference type="EMBL" id="CP023737">
    <property type="protein sequence ID" value="ATQ68735.1"/>
    <property type="molecule type" value="Genomic_DNA"/>
</dbReference>
<keyword evidence="1" id="KW-0812">Transmembrane</keyword>